<dbReference type="Gene3D" id="3.30.40.30">
    <property type="entry name" value="YqaI domain"/>
    <property type="match status" value="1"/>
</dbReference>
<evidence type="ECO:0000313" key="2">
    <source>
        <dbReference type="Proteomes" id="UP000190906"/>
    </source>
</evidence>
<dbReference type="InterPro" id="IPR023118">
    <property type="entry name" value="YqaI_dom_sf"/>
</dbReference>
<gene>
    <name evidence="1" type="ORF">BW897_15305</name>
</gene>
<accession>A0A1S9TPT0</accession>
<protein>
    <submittedName>
        <fullName evidence="1">Uncharacterized protein</fullName>
    </submittedName>
</protein>
<dbReference type="Pfam" id="PF09466">
    <property type="entry name" value="Yqai"/>
    <property type="match status" value="1"/>
</dbReference>
<sequence length="78" mass="8763">MIENPMVMHNGYGIRDSQEFEPIPIKDVCGSEVFPDEDILVSSDGEVLLRENAVLYLLSVLGFQERMAGEWDDSATKD</sequence>
<reference evidence="1 2" key="1">
    <citation type="submission" date="2017-01" db="EMBL/GenBank/DDBJ databases">
        <title>Bacillus cereus isolates.</title>
        <authorList>
            <person name="Beno S.M."/>
        </authorList>
    </citation>
    <scope>NUCLEOTIDE SEQUENCE [LARGE SCALE GENOMIC DNA]</scope>
    <source>
        <strain evidence="1 2">FSL H8-0485</strain>
    </source>
</reference>
<dbReference type="RefSeq" id="WP_078204895.1">
    <property type="nucleotide sequence ID" value="NZ_MUAJ01000011.1"/>
</dbReference>
<evidence type="ECO:0000313" key="1">
    <source>
        <dbReference type="EMBL" id="OOR12026.1"/>
    </source>
</evidence>
<dbReference type="EMBL" id="MUAJ01000011">
    <property type="protein sequence ID" value="OOR12026.1"/>
    <property type="molecule type" value="Genomic_DNA"/>
</dbReference>
<comment type="caution">
    <text evidence="1">The sequence shown here is derived from an EMBL/GenBank/DDBJ whole genome shotgun (WGS) entry which is preliminary data.</text>
</comment>
<dbReference type="AlphaFoldDB" id="A0A1S9TPT0"/>
<name>A0A1S9TPT0_BACCE</name>
<dbReference type="Proteomes" id="UP000190906">
    <property type="component" value="Unassembled WGS sequence"/>
</dbReference>
<dbReference type="InterPro" id="IPR018474">
    <property type="entry name" value="Uncharacterised_Yqai"/>
</dbReference>
<proteinExistence type="predicted"/>
<organism evidence="1 2">
    <name type="scientific">Bacillus cereus</name>
    <dbReference type="NCBI Taxonomy" id="1396"/>
    <lineage>
        <taxon>Bacteria</taxon>
        <taxon>Bacillati</taxon>
        <taxon>Bacillota</taxon>
        <taxon>Bacilli</taxon>
        <taxon>Bacillales</taxon>
        <taxon>Bacillaceae</taxon>
        <taxon>Bacillus</taxon>
        <taxon>Bacillus cereus group</taxon>
    </lineage>
</organism>
<dbReference type="SUPFAM" id="SSF160713">
    <property type="entry name" value="YqaI-like"/>
    <property type="match status" value="1"/>
</dbReference>